<dbReference type="Proteomes" id="UP000693970">
    <property type="component" value="Unassembled WGS sequence"/>
</dbReference>
<feature type="region of interest" description="Disordered" evidence="10">
    <location>
        <begin position="96"/>
        <end position="173"/>
    </location>
</feature>
<dbReference type="GO" id="GO:0016787">
    <property type="term" value="F:hydrolase activity"/>
    <property type="evidence" value="ECO:0007669"/>
    <property type="project" value="UniProtKB-KW"/>
</dbReference>
<feature type="domain" description="AAA+ ATPase" evidence="11">
    <location>
        <begin position="222"/>
        <end position="379"/>
    </location>
</feature>
<keyword evidence="3 9" id="KW-0378">Hydrolase</keyword>
<keyword evidence="2 9" id="KW-0227">DNA damage</keyword>
<dbReference type="GO" id="GO:0006281">
    <property type="term" value="P:DNA repair"/>
    <property type="evidence" value="ECO:0007669"/>
    <property type="project" value="UniProtKB-KW"/>
</dbReference>
<evidence type="ECO:0000256" key="1">
    <source>
        <dbReference type="ARBA" id="ARBA00022741"/>
    </source>
</evidence>
<feature type="compositionally biased region" description="Low complexity" evidence="10">
    <location>
        <begin position="122"/>
        <end position="140"/>
    </location>
</feature>
<keyword evidence="9" id="KW-0233">DNA recombination</keyword>
<dbReference type="Pfam" id="PF01693">
    <property type="entry name" value="Cauli_VI"/>
    <property type="match status" value="1"/>
</dbReference>
<dbReference type="InterPro" id="IPR003593">
    <property type="entry name" value="AAA+_ATPase"/>
</dbReference>
<dbReference type="InterPro" id="IPR051055">
    <property type="entry name" value="PIF1_helicase"/>
</dbReference>
<dbReference type="GO" id="GO:0043139">
    <property type="term" value="F:5'-3' DNA helicase activity"/>
    <property type="evidence" value="ECO:0007669"/>
    <property type="project" value="UniProtKB-EC"/>
</dbReference>
<keyword evidence="1 9" id="KW-0547">Nucleotide-binding</keyword>
<evidence type="ECO:0000313" key="12">
    <source>
        <dbReference type="EMBL" id="KAG7341866.1"/>
    </source>
</evidence>
<name>A0A9K3KEQ3_9STRA</name>
<evidence type="ECO:0000256" key="10">
    <source>
        <dbReference type="SAM" id="MobiDB-lite"/>
    </source>
</evidence>
<evidence type="ECO:0000256" key="4">
    <source>
        <dbReference type="ARBA" id="ARBA00022806"/>
    </source>
</evidence>
<comment type="cofactor">
    <cofactor evidence="9">
        <name>Mg(2+)</name>
        <dbReference type="ChEBI" id="CHEBI:18420"/>
    </cofactor>
</comment>
<dbReference type="GO" id="GO:0006310">
    <property type="term" value="P:DNA recombination"/>
    <property type="evidence" value="ECO:0007669"/>
    <property type="project" value="UniProtKB-KW"/>
</dbReference>
<evidence type="ECO:0000313" key="13">
    <source>
        <dbReference type="Proteomes" id="UP000693970"/>
    </source>
</evidence>
<keyword evidence="4 9" id="KW-0347">Helicase</keyword>
<keyword evidence="7 9" id="KW-0234">DNA repair</keyword>
<dbReference type="PANTHER" id="PTHR47642">
    <property type="entry name" value="ATP-DEPENDENT DNA HELICASE"/>
    <property type="match status" value="1"/>
</dbReference>
<feature type="compositionally biased region" description="Low complexity" evidence="10">
    <location>
        <begin position="162"/>
        <end position="171"/>
    </location>
</feature>
<comment type="caution">
    <text evidence="12">The sequence shown here is derived from an EMBL/GenBank/DDBJ whole genome shotgun (WGS) entry which is preliminary data.</text>
</comment>
<feature type="compositionally biased region" description="Low complexity" evidence="10">
    <location>
        <begin position="1"/>
        <end position="16"/>
    </location>
</feature>
<reference evidence="12" key="2">
    <citation type="submission" date="2021-04" db="EMBL/GenBank/DDBJ databases">
        <authorList>
            <person name="Podell S."/>
        </authorList>
    </citation>
    <scope>NUCLEOTIDE SEQUENCE</scope>
    <source>
        <strain evidence="12">Hildebrandi</strain>
    </source>
</reference>
<gene>
    <name evidence="12" type="ORF">IV203_006958</name>
</gene>
<dbReference type="SMART" id="SM00382">
    <property type="entry name" value="AAA"/>
    <property type="match status" value="1"/>
</dbReference>
<keyword evidence="5 9" id="KW-0067">ATP-binding</keyword>
<organism evidence="12 13">
    <name type="scientific">Nitzschia inconspicua</name>
    <dbReference type="NCBI Taxonomy" id="303405"/>
    <lineage>
        <taxon>Eukaryota</taxon>
        <taxon>Sar</taxon>
        <taxon>Stramenopiles</taxon>
        <taxon>Ochrophyta</taxon>
        <taxon>Bacillariophyta</taxon>
        <taxon>Bacillariophyceae</taxon>
        <taxon>Bacillariophycidae</taxon>
        <taxon>Bacillariales</taxon>
        <taxon>Bacillariaceae</taxon>
        <taxon>Nitzschia</taxon>
    </lineage>
</organism>
<keyword evidence="8" id="KW-0413">Isomerase</keyword>
<dbReference type="InterPro" id="IPR010285">
    <property type="entry name" value="DNA_helicase_pif1-like_DEAD"/>
</dbReference>
<dbReference type="CDD" id="cd18786">
    <property type="entry name" value="SF1_C"/>
    <property type="match status" value="1"/>
</dbReference>
<dbReference type="GO" id="GO:0005524">
    <property type="term" value="F:ATP binding"/>
    <property type="evidence" value="ECO:0007669"/>
    <property type="project" value="UniProtKB-KW"/>
</dbReference>
<dbReference type="PANTHER" id="PTHR47642:SF5">
    <property type="entry name" value="ATP-DEPENDENT DNA HELICASE"/>
    <property type="match status" value="1"/>
</dbReference>
<evidence type="ECO:0000256" key="6">
    <source>
        <dbReference type="ARBA" id="ARBA00023125"/>
    </source>
</evidence>
<dbReference type="OrthoDB" id="204514at2759"/>
<evidence type="ECO:0000256" key="2">
    <source>
        <dbReference type="ARBA" id="ARBA00022763"/>
    </source>
</evidence>
<dbReference type="EC" id="5.6.2.3" evidence="9"/>
<evidence type="ECO:0000256" key="8">
    <source>
        <dbReference type="ARBA" id="ARBA00023235"/>
    </source>
</evidence>
<reference evidence="12" key="1">
    <citation type="journal article" date="2021" name="Sci. Rep.">
        <title>Diploid genomic architecture of Nitzschia inconspicua, an elite biomass production diatom.</title>
        <authorList>
            <person name="Oliver A."/>
            <person name="Podell S."/>
            <person name="Pinowska A."/>
            <person name="Traller J.C."/>
            <person name="Smith S.R."/>
            <person name="McClure R."/>
            <person name="Beliaev A."/>
            <person name="Bohutskyi P."/>
            <person name="Hill E.A."/>
            <person name="Rabines A."/>
            <person name="Zheng H."/>
            <person name="Allen L.Z."/>
            <person name="Kuo A."/>
            <person name="Grigoriev I.V."/>
            <person name="Allen A.E."/>
            <person name="Hazlebeck D."/>
            <person name="Allen E.E."/>
        </authorList>
    </citation>
    <scope>NUCLEOTIDE SEQUENCE</scope>
    <source>
        <strain evidence="12">Hildebrandi</strain>
    </source>
</reference>
<sequence length="795" mass="88724">MSSTTSRSRNTGNRNRNQQEQGKKAECFAVAAGRKLGIFFTRDEMMQCTQNFPRRLVKSFVSVNEAQAFLREQGLVPTISSDGWLSTKKAPILYQQPSAASSQGGGSNITPNKREEKRPCPASNTSGSSNVASDSSDSSTPCLSQHARSIVTIHSSPDDTPAKPADAALTTRPTKRMKRIQDIIDIHSDDDDEKTEDTKASSPTLDIAFDDIQQQAIDAAFEGKNVFITGVAGTGKSLVTQKIVNDARDMRKKVAVAAPTGVAAVNLGSDLAAQTVHSLAGCGVPQSARDFEKLMSRWSVKKWREIEILILDEVGMLNADYLDWLDVYVRKARRRVLEVFGGIQLIFVGDFAQLGPIPGNISLKQSKPFDPKEEAADCLLNIKECAGYAFQTVLWREADFHHVHLRTVYRQSNKDFVQALMDIREARPYTPLVKKLIDTCSSPLESRKDLEIPEGIKPTILYCTNRNVDRENNDNLAKLQTMAKDFHAIDSVHVDGSAVAGGSRDFIENNLRRSSFFNDCTASKVVTLKVGAQVMLLQNLDIKQGLVNGSRGVVESFKLVPIVIDFGKSGEKRRIGPNETDKFLGCRFEDLKYNQRLEFDGKIWRISSFEKHPFVRFANNIAQIITPTAFERNHFRQGKCIRTQIPLRLAWALTIHKSQGATLDYVTVDLKGCFTSGQAYVALSRARTMMGLHIKNFDPKHVQIDPLVSRFYEALDQGDMKNFLEEEAGIWWFPILDAPAWLNMFRNASNRKGKDNSEQFRAWENEYKPLEGYKGWGCSSKATSSTAPALTWAQL</sequence>
<dbReference type="AlphaFoldDB" id="A0A9K3KEQ3"/>
<evidence type="ECO:0000259" key="11">
    <source>
        <dbReference type="SMART" id="SM00382"/>
    </source>
</evidence>
<keyword evidence="6" id="KW-0238">DNA-binding</keyword>
<evidence type="ECO:0000256" key="5">
    <source>
        <dbReference type="ARBA" id="ARBA00022840"/>
    </source>
</evidence>
<proteinExistence type="inferred from homology"/>
<protein>
    <recommendedName>
        <fullName evidence="9">ATP-dependent DNA helicase</fullName>
        <ecNumber evidence="9">5.6.2.3</ecNumber>
    </recommendedName>
</protein>
<dbReference type="GO" id="GO:0000723">
    <property type="term" value="P:telomere maintenance"/>
    <property type="evidence" value="ECO:0007669"/>
    <property type="project" value="InterPro"/>
</dbReference>
<feature type="region of interest" description="Disordered" evidence="10">
    <location>
        <begin position="1"/>
        <end position="23"/>
    </location>
</feature>
<keyword evidence="13" id="KW-1185">Reference proteome</keyword>
<dbReference type="Pfam" id="PF05970">
    <property type="entry name" value="PIF1"/>
    <property type="match status" value="1"/>
</dbReference>
<evidence type="ECO:0000256" key="7">
    <source>
        <dbReference type="ARBA" id="ARBA00023204"/>
    </source>
</evidence>
<dbReference type="Pfam" id="PF21530">
    <property type="entry name" value="Pif1_2B_dom"/>
    <property type="match status" value="1"/>
</dbReference>
<dbReference type="InterPro" id="IPR049163">
    <property type="entry name" value="Pif1-like_2B_dom"/>
</dbReference>
<feature type="compositionally biased region" description="Polar residues" evidence="10">
    <location>
        <begin position="141"/>
        <end position="155"/>
    </location>
</feature>
<comment type="catalytic activity">
    <reaction evidence="9">
        <text>ATP + H2O = ADP + phosphate + H(+)</text>
        <dbReference type="Rhea" id="RHEA:13065"/>
        <dbReference type="ChEBI" id="CHEBI:15377"/>
        <dbReference type="ChEBI" id="CHEBI:15378"/>
        <dbReference type="ChEBI" id="CHEBI:30616"/>
        <dbReference type="ChEBI" id="CHEBI:43474"/>
        <dbReference type="ChEBI" id="CHEBI:456216"/>
        <dbReference type="EC" id="5.6.2.3"/>
    </reaction>
</comment>
<evidence type="ECO:0000256" key="3">
    <source>
        <dbReference type="ARBA" id="ARBA00022801"/>
    </source>
</evidence>
<evidence type="ECO:0000256" key="9">
    <source>
        <dbReference type="RuleBase" id="RU363044"/>
    </source>
</evidence>
<dbReference type="EMBL" id="JAGRRH010000025">
    <property type="protein sequence ID" value="KAG7341866.1"/>
    <property type="molecule type" value="Genomic_DNA"/>
</dbReference>
<dbReference type="InterPro" id="IPR011320">
    <property type="entry name" value="RNase_H1_N"/>
</dbReference>
<comment type="similarity">
    <text evidence="9">Belongs to the helicase family.</text>
</comment>
<accession>A0A9K3KEQ3</accession>